<dbReference type="InterPro" id="IPR036456">
    <property type="entry name" value="PNPase_PH_RNA-bd_sf"/>
</dbReference>
<dbReference type="PANTHER" id="PTHR11252">
    <property type="entry name" value="POLYRIBONUCLEOTIDE NUCLEOTIDYLTRANSFERASE"/>
    <property type="match status" value="1"/>
</dbReference>
<dbReference type="GO" id="GO:0004654">
    <property type="term" value="F:polyribonucleotide nucleotidyltransferase activity"/>
    <property type="evidence" value="ECO:0007669"/>
    <property type="project" value="UniProtKB-UniRule"/>
</dbReference>
<dbReference type="EMBL" id="MHIM01000040">
    <property type="protein sequence ID" value="OGY51268.1"/>
    <property type="molecule type" value="Genomic_DNA"/>
</dbReference>
<dbReference type="InterPro" id="IPR012340">
    <property type="entry name" value="NA-bd_OB-fold"/>
</dbReference>
<dbReference type="InterPro" id="IPR036345">
    <property type="entry name" value="ExoRNase_PH_dom2_sf"/>
</dbReference>
<dbReference type="SUPFAM" id="SSF54211">
    <property type="entry name" value="Ribosomal protein S5 domain 2-like"/>
    <property type="match status" value="2"/>
</dbReference>
<dbReference type="CDD" id="cd02393">
    <property type="entry name" value="KH-I_PNPase"/>
    <property type="match status" value="1"/>
</dbReference>
<dbReference type="NCBIfam" id="TIGR03591">
    <property type="entry name" value="polynuc_phos"/>
    <property type="match status" value="1"/>
</dbReference>
<dbReference type="Pfam" id="PF00575">
    <property type="entry name" value="S1"/>
    <property type="match status" value="1"/>
</dbReference>
<comment type="subcellular location">
    <subcellularLocation>
        <location evidence="1 9">Cytoplasm</location>
    </subcellularLocation>
</comment>
<dbReference type="Gene3D" id="3.30.1370.10">
    <property type="entry name" value="K Homology domain, type 1"/>
    <property type="match status" value="1"/>
</dbReference>
<dbReference type="PANTHER" id="PTHR11252:SF0">
    <property type="entry name" value="POLYRIBONUCLEOTIDE NUCLEOTIDYLTRANSFERASE 1, MITOCHONDRIAL"/>
    <property type="match status" value="1"/>
</dbReference>
<evidence type="ECO:0000259" key="11">
    <source>
        <dbReference type="PROSITE" id="PS50126"/>
    </source>
</evidence>
<dbReference type="AlphaFoldDB" id="A0A1G1YFY8"/>
<dbReference type="PROSITE" id="PS50126">
    <property type="entry name" value="S1"/>
    <property type="match status" value="1"/>
</dbReference>
<dbReference type="InterPro" id="IPR012162">
    <property type="entry name" value="PNPase"/>
</dbReference>
<keyword evidence="6 9" id="KW-0479">Metal-binding</keyword>
<dbReference type="FunFam" id="3.30.1370.10:FF:000001">
    <property type="entry name" value="Polyribonucleotide nucleotidyltransferase"/>
    <property type="match status" value="1"/>
</dbReference>
<feature type="domain" description="S1 motif" evidence="11">
    <location>
        <begin position="640"/>
        <end position="708"/>
    </location>
</feature>
<dbReference type="CDD" id="cd04472">
    <property type="entry name" value="S1_PNPase"/>
    <property type="match status" value="1"/>
</dbReference>
<name>A0A1G1YFY8_9BACT</name>
<dbReference type="InterPro" id="IPR036612">
    <property type="entry name" value="KH_dom_type_1_sf"/>
</dbReference>
<proteinExistence type="inferred from homology"/>
<dbReference type="Gene3D" id="3.30.230.70">
    <property type="entry name" value="GHMP Kinase, N-terminal domain"/>
    <property type="match status" value="2"/>
</dbReference>
<sequence length="760" mass="83342">MLKQKSFELDFAGRQLSVEVGKLAKQVNAACVVKYGETVVLATAVMSQDVRVGIDFFPLQIEVREKMYAAGKIKGSKFIKGEGRPTDTAILAGRMVDRGLRPLFNQAIRNEVQVVLTSLSYDKENSFDLLSITAASIALHISDIPWQGPLVGINVGRIGGEFVVNPTEIQKNQSDLNLVISVANNKVVMIDADGQEVSEDDLVKAIAFGLEQTRPLLAFIEKIRSEVGLVKQDANKLIEDSYAGLEIPLSEKQATWAEAKEFFIGKLDKYLFNRPIGTKRERKAAAQVVLDEFVWQLEEQVKHEEIIKYVKDNFEAYLEEVVAAAILEKSLRIDGRRLEQIRPLASEVSLLPRTHGSGLFSRGETQVLTTVTLGAPGEVMLQDEMTEDETKKRYMHFYNCPSYSFGETGPFRGAGRREIGHGALAEKALLPVLPAKEDFPYTIVTVSEVMGSNGSSSMASTCGSTLALMDAGVPLKKPVAGIAMGLASQGDKYKILTDLQDLEDGAGGMDFKVTGTKDGITAIQMDTKTAGLTLAICQATLAQAKAARLEILENMVKTIAQPRAELSQYAPRIIAIKIDPEKIGAVIGTGGKIINEIIEVCGVQVDIDDDGTVSITGVGDEGILKAKDWVEKLTKEVEVGEIYDGQVVRLMDFGAFVEILPGKDGLVHISEFSNERVDKITDVAKIGQPLKVKVIEIDSQGRINLSVKQADPNYKPIQRDYRDDHSRFKSGGPSRDRGFRNDRGGNRDRGEKRGFGFRKR</sequence>
<keyword evidence="3 9" id="KW-0963">Cytoplasm</keyword>
<dbReference type="SUPFAM" id="SSF46915">
    <property type="entry name" value="Polynucleotide phosphorylase/guanosine pentaphosphate synthase (PNPase/GPSI), domain 3"/>
    <property type="match status" value="1"/>
</dbReference>
<dbReference type="Gene3D" id="2.40.50.140">
    <property type="entry name" value="Nucleic acid-binding proteins"/>
    <property type="match status" value="1"/>
</dbReference>
<dbReference type="Proteomes" id="UP000177376">
    <property type="component" value="Unassembled WGS sequence"/>
</dbReference>
<reference evidence="12 13" key="1">
    <citation type="journal article" date="2016" name="Nat. Commun.">
        <title>Thousands of microbial genomes shed light on interconnected biogeochemical processes in an aquifer system.</title>
        <authorList>
            <person name="Anantharaman K."/>
            <person name="Brown C.T."/>
            <person name="Hug L.A."/>
            <person name="Sharon I."/>
            <person name="Castelle C.J."/>
            <person name="Probst A.J."/>
            <person name="Thomas B.C."/>
            <person name="Singh A."/>
            <person name="Wilkins M.J."/>
            <person name="Karaoz U."/>
            <person name="Brodie E.L."/>
            <person name="Williams K.H."/>
            <person name="Hubbard S.S."/>
            <person name="Banfield J.F."/>
        </authorList>
    </citation>
    <scope>NUCLEOTIDE SEQUENCE [LARGE SCALE GENOMIC DNA]</scope>
</reference>
<dbReference type="InterPro" id="IPR020568">
    <property type="entry name" value="Ribosomal_Su5_D2-typ_SF"/>
</dbReference>
<evidence type="ECO:0000256" key="10">
    <source>
        <dbReference type="SAM" id="MobiDB-lite"/>
    </source>
</evidence>
<dbReference type="GO" id="GO:0006396">
    <property type="term" value="P:RNA processing"/>
    <property type="evidence" value="ECO:0007669"/>
    <property type="project" value="InterPro"/>
</dbReference>
<dbReference type="InterPro" id="IPR015847">
    <property type="entry name" value="ExoRNase_PH_dom2"/>
</dbReference>
<dbReference type="FunFam" id="2.40.50.140:FF:000023">
    <property type="entry name" value="Polyribonucleotide nucleotidyltransferase"/>
    <property type="match status" value="1"/>
</dbReference>
<protein>
    <recommendedName>
        <fullName evidence="9">Polyribonucleotide nucleotidyltransferase</fullName>
        <ecNumber evidence="9">2.7.7.8</ecNumber>
    </recommendedName>
    <alternativeName>
        <fullName evidence="9">Polynucleotide phosphorylase</fullName>
        <shortName evidence="9">PNPase</shortName>
    </alternativeName>
</protein>
<comment type="cofactor">
    <cofactor evidence="9">
        <name>Mg(2+)</name>
        <dbReference type="ChEBI" id="CHEBI:18420"/>
    </cofactor>
</comment>
<dbReference type="InterPro" id="IPR004088">
    <property type="entry name" value="KH_dom_type_1"/>
</dbReference>
<feature type="region of interest" description="Disordered" evidence="10">
    <location>
        <begin position="714"/>
        <end position="760"/>
    </location>
</feature>
<feature type="compositionally biased region" description="Basic and acidic residues" evidence="10">
    <location>
        <begin position="734"/>
        <end position="754"/>
    </location>
</feature>
<dbReference type="PIRSF" id="PIRSF005499">
    <property type="entry name" value="PNPase"/>
    <property type="match status" value="1"/>
</dbReference>
<dbReference type="NCBIfam" id="NF008805">
    <property type="entry name" value="PRK11824.1"/>
    <property type="match status" value="1"/>
</dbReference>
<comment type="similarity">
    <text evidence="2 9">Belongs to the polyribonucleotide nucleotidyltransferase family.</text>
</comment>
<gene>
    <name evidence="9" type="primary">pnp</name>
    <name evidence="12" type="ORF">A3A02_01505</name>
</gene>
<dbReference type="SUPFAM" id="SSF54791">
    <property type="entry name" value="Eukaryotic type KH-domain (KH-domain type I)"/>
    <property type="match status" value="1"/>
</dbReference>
<dbReference type="EC" id="2.7.7.8" evidence="9"/>
<comment type="function">
    <text evidence="9">Involved in mRNA degradation. Catalyzes the phosphorolysis of single-stranded polyribonucleotides processively in the 3'- to 5'-direction.</text>
</comment>
<dbReference type="SUPFAM" id="SSF50249">
    <property type="entry name" value="Nucleic acid-binding proteins"/>
    <property type="match status" value="1"/>
</dbReference>
<dbReference type="InterPro" id="IPR001247">
    <property type="entry name" value="ExoRNase_PH_dom1"/>
</dbReference>
<comment type="catalytic activity">
    <reaction evidence="9">
        <text>RNA(n+1) + phosphate = RNA(n) + a ribonucleoside 5'-diphosphate</text>
        <dbReference type="Rhea" id="RHEA:22096"/>
        <dbReference type="Rhea" id="RHEA-COMP:14527"/>
        <dbReference type="Rhea" id="RHEA-COMP:17342"/>
        <dbReference type="ChEBI" id="CHEBI:43474"/>
        <dbReference type="ChEBI" id="CHEBI:57930"/>
        <dbReference type="ChEBI" id="CHEBI:140395"/>
        <dbReference type="EC" id="2.7.7.8"/>
    </reaction>
</comment>
<dbReference type="Pfam" id="PF03725">
    <property type="entry name" value="RNase_PH_C"/>
    <property type="match status" value="1"/>
</dbReference>
<feature type="compositionally biased region" description="Basic and acidic residues" evidence="10">
    <location>
        <begin position="717"/>
        <end position="727"/>
    </location>
</feature>
<evidence type="ECO:0000313" key="13">
    <source>
        <dbReference type="Proteomes" id="UP000177376"/>
    </source>
</evidence>
<dbReference type="Pfam" id="PF00013">
    <property type="entry name" value="KH_1"/>
    <property type="match status" value="1"/>
</dbReference>
<keyword evidence="8 9" id="KW-0694">RNA-binding</keyword>
<dbReference type="SMART" id="SM00316">
    <property type="entry name" value="S1"/>
    <property type="match status" value="1"/>
</dbReference>
<evidence type="ECO:0000256" key="3">
    <source>
        <dbReference type="ARBA" id="ARBA00022490"/>
    </source>
</evidence>
<evidence type="ECO:0000313" key="12">
    <source>
        <dbReference type="EMBL" id="OGY51268.1"/>
    </source>
</evidence>
<dbReference type="HAMAP" id="MF_01595">
    <property type="entry name" value="PNPase"/>
    <property type="match status" value="1"/>
</dbReference>
<dbReference type="GO" id="GO:0000287">
    <property type="term" value="F:magnesium ion binding"/>
    <property type="evidence" value="ECO:0007669"/>
    <property type="project" value="UniProtKB-UniRule"/>
</dbReference>
<dbReference type="GO" id="GO:0003723">
    <property type="term" value="F:RNA binding"/>
    <property type="evidence" value="ECO:0007669"/>
    <property type="project" value="UniProtKB-UniRule"/>
</dbReference>
<evidence type="ECO:0000256" key="1">
    <source>
        <dbReference type="ARBA" id="ARBA00004496"/>
    </source>
</evidence>
<dbReference type="InterPro" id="IPR027408">
    <property type="entry name" value="PNPase/RNase_PH_dom_sf"/>
</dbReference>
<dbReference type="PROSITE" id="PS50084">
    <property type="entry name" value="KH_TYPE_1"/>
    <property type="match status" value="1"/>
</dbReference>
<dbReference type="SUPFAM" id="SSF55666">
    <property type="entry name" value="Ribonuclease PH domain 2-like"/>
    <property type="match status" value="2"/>
</dbReference>
<evidence type="ECO:0000256" key="5">
    <source>
        <dbReference type="ARBA" id="ARBA00022695"/>
    </source>
</evidence>
<evidence type="ECO:0000256" key="2">
    <source>
        <dbReference type="ARBA" id="ARBA00007404"/>
    </source>
</evidence>
<organism evidence="12 13">
    <name type="scientific">Candidatus Buchananbacteria bacterium RIFCSPLOWO2_01_FULL_39_33</name>
    <dbReference type="NCBI Taxonomy" id="1797543"/>
    <lineage>
        <taxon>Bacteria</taxon>
        <taxon>Candidatus Buchananiibacteriota</taxon>
    </lineage>
</organism>
<keyword evidence="7 9" id="KW-0460">Magnesium</keyword>
<evidence type="ECO:0000256" key="4">
    <source>
        <dbReference type="ARBA" id="ARBA00022679"/>
    </source>
</evidence>
<dbReference type="SMART" id="SM00322">
    <property type="entry name" value="KH"/>
    <property type="match status" value="1"/>
</dbReference>
<evidence type="ECO:0000256" key="9">
    <source>
        <dbReference type="HAMAP-Rule" id="MF_01595"/>
    </source>
</evidence>
<comment type="caution">
    <text evidence="12">The sequence shown here is derived from an EMBL/GenBank/DDBJ whole genome shotgun (WGS) entry which is preliminary data.</text>
</comment>
<feature type="binding site" evidence="9">
    <location>
        <position position="504"/>
    </location>
    <ligand>
        <name>Mg(2+)</name>
        <dbReference type="ChEBI" id="CHEBI:18420"/>
    </ligand>
</feature>
<dbReference type="Pfam" id="PF01138">
    <property type="entry name" value="RNase_PH"/>
    <property type="match status" value="2"/>
</dbReference>
<dbReference type="InterPro" id="IPR004087">
    <property type="entry name" value="KH_dom"/>
</dbReference>
<evidence type="ECO:0000256" key="6">
    <source>
        <dbReference type="ARBA" id="ARBA00022723"/>
    </source>
</evidence>
<dbReference type="GO" id="GO:0006402">
    <property type="term" value="P:mRNA catabolic process"/>
    <property type="evidence" value="ECO:0007669"/>
    <property type="project" value="UniProtKB-UniRule"/>
</dbReference>
<dbReference type="GO" id="GO:0005829">
    <property type="term" value="C:cytosol"/>
    <property type="evidence" value="ECO:0007669"/>
    <property type="project" value="TreeGrafter"/>
</dbReference>
<dbReference type="CDD" id="cd11364">
    <property type="entry name" value="RNase_PH_PNPase_2"/>
    <property type="match status" value="1"/>
</dbReference>
<evidence type="ECO:0000256" key="7">
    <source>
        <dbReference type="ARBA" id="ARBA00022842"/>
    </source>
</evidence>
<dbReference type="InterPro" id="IPR003029">
    <property type="entry name" value="S1_domain"/>
</dbReference>
<evidence type="ECO:0000256" key="8">
    <source>
        <dbReference type="ARBA" id="ARBA00022884"/>
    </source>
</evidence>
<keyword evidence="4 9" id="KW-0808">Transferase</keyword>
<keyword evidence="5 9" id="KW-0548">Nucleotidyltransferase</keyword>
<dbReference type="FunFam" id="3.30.230.70:FF:000001">
    <property type="entry name" value="Polyribonucleotide nucleotidyltransferase"/>
    <property type="match status" value="1"/>
</dbReference>
<accession>A0A1G1YFY8</accession>
<feature type="binding site" evidence="9">
    <location>
        <position position="510"/>
    </location>
    <ligand>
        <name>Mg(2+)</name>
        <dbReference type="ChEBI" id="CHEBI:18420"/>
    </ligand>
</feature>
<dbReference type="GO" id="GO:0000175">
    <property type="term" value="F:3'-5'-RNA exonuclease activity"/>
    <property type="evidence" value="ECO:0007669"/>
    <property type="project" value="TreeGrafter"/>
</dbReference>